<name>A0A8C7JAZ5_ONCKI</name>
<comment type="pathway">
    <text evidence="2">Polyol metabolism; glycerol degradation via glycerol kinase pathway; sn-glycerol 3-phosphate from glycerol: step 1/1.</text>
</comment>
<evidence type="ECO:0000259" key="15">
    <source>
        <dbReference type="Pfam" id="PF00370"/>
    </source>
</evidence>
<dbReference type="Gene3D" id="3.30.420.40">
    <property type="match status" value="2"/>
</dbReference>
<dbReference type="GO" id="GO:0004370">
    <property type="term" value="F:glycerol kinase activity"/>
    <property type="evidence" value="ECO:0007669"/>
    <property type="project" value="UniProtKB-EC"/>
</dbReference>
<evidence type="ECO:0000256" key="14">
    <source>
        <dbReference type="RuleBase" id="RU003733"/>
    </source>
</evidence>
<dbReference type="GO" id="GO:0019563">
    <property type="term" value="P:glycerol catabolic process"/>
    <property type="evidence" value="ECO:0007669"/>
    <property type="project" value="UniProtKB-UniPathway"/>
</dbReference>
<evidence type="ECO:0000313" key="18">
    <source>
        <dbReference type="Proteomes" id="UP000694557"/>
    </source>
</evidence>
<keyword evidence="10" id="KW-0067">ATP-binding</keyword>
<feature type="domain" description="Carbohydrate kinase FGGY C-terminal" evidence="16">
    <location>
        <begin position="285"/>
        <end position="464"/>
    </location>
</feature>
<organism evidence="17 18">
    <name type="scientific">Oncorhynchus kisutch</name>
    <name type="common">Coho salmon</name>
    <name type="synonym">Salmo kisutch</name>
    <dbReference type="NCBI Taxonomy" id="8019"/>
    <lineage>
        <taxon>Eukaryota</taxon>
        <taxon>Metazoa</taxon>
        <taxon>Chordata</taxon>
        <taxon>Craniata</taxon>
        <taxon>Vertebrata</taxon>
        <taxon>Euteleostomi</taxon>
        <taxon>Actinopterygii</taxon>
        <taxon>Neopterygii</taxon>
        <taxon>Teleostei</taxon>
        <taxon>Protacanthopterygii</taxon>
        <taxon>Salmoniformes</taxon>
        <taxon>Salmonidae</taxon>
        <taxon>Salmoninae</taxon>
        <taxon>Oncorhynchus</taxon>
    </lineage>
</organism>
<evidence type="ECO:0000256" key="3">
    <source>
        <dbReference type="ARBA" id="ARBA00009156"/>
    </source>
</evidence>
<accession>A0A8C7JAZ5</accession>
<evidence type="ECO:0000256" key="12">
    <source>
        <dbReference type="ARBA" id="ARBA00045165"/>
    </source>
</evidence>
<dbReference type="InterPro" id="IPR037444">
    <property type="entry name" value="GK5"/>
</dbReference>
<dbReference type="FunFam" id="3.30.420.40:FF:000104">
    <property type="entry name" value="putative glycerol kinase 5"/>
    <property type="match status" value="1"/>
</dbReference>
<evidence type="ECO:0000256" key="13">
    <source>
        <dbReference type="ARBA" id="ARBA00047192"/>
    </source>
</evidence>
<feature type="domain" description="Carbohydrate kinase FGGY N-terminal" evidence="15">
    <location>
        <begin position="13"/>
        <end position="275"/>
    </location>
</feature>
<dbReference type="CDD" id="cd07793">
    <property type="entry name" value="ASKHA_NBD_FGGY_GK5-like"/>
    <property type="match status" value="1"/>
</dbReference>
<evidence type="ECO:0000256" key="9">
    <source>
        <dbReference type="ARBA" id="ARBA00022798"/>
    </source>
</evidence>
<dbReference type="GO" id="GO:0046167">
    <property type="term" value="P:glycerol-3-phosphate biosynthetic process"/>
    <property type="evidence" value="ECO:0007669"/>
    <property type="project" value="TreeGrafter"/>
</dbReference>
<gene>
    <name evidence="17" type="primary">GK5</name>
    <name evidence="17" type="synonym">gk5</name>
</gene>
<dbReference type="SUPFAM" id="SSF53067">
    <property type="entry name" value="Actin-like ATPase domain"/>
    <property type="match status" value="2"/>
</dbReference>
<dbReference type="Ensembl" id="ENSOKIT00005090336.1">
    <property type="protein sequence ID" value="ENSOKIP00005084529.1"/>
    <property type="gene ID" value="ENSOKIG00005036448.1"/>
</dbReference>
<evidence type="ECO:0000256" key="2">
    <source>
        <dbReference type="ARBA" id="ARBA00005190"/>
    </source>
</evidence>
<dbReference type="AlphaFoldDB" id="A0A8C7JAZ5"/>
<evidence type="ECO:0000256" key="4">
    <source>
        <dbReference type="ARBA" id="ARBA00012099"/>
    </source>
</evidence>
<evidence type="ECO:0000256" key="11">
    <source>
        <dbReference type="ARBA" id="ARBA00033026"/>
    </source>
</evidence>
<reference evidence="17" key="2">
    <citation type="submission" date="2025-09" db="UniProtKB">
        <authorList>
            <consortium name="Ensembl"/>
        </authorList>
    </citation>
    <scope>IDENTIFICATION</scope>
</reference>
<evidence type="ECO:0000256" key="8">
    <source>
        <dbReference type="ARBA" id="ARBA00022777"/>
    </source>
</evidence>
<dbReference type="Pfam" id="PF00370">
    <property type="entry name" value="FGGY_N"/>
    <property type="match status" value="1"/>
</dbReference>
<comment type="similarity">
    <text evidence="3 14">Belongs to the FGGY kinase family.</text>
</comment>
<dbReference type="PANTHER" id="PTHR10196">
    <property type="entry name" value="SUGAR KINASE"/>
    <property type="match status" value="1"/>
</dbReference>
<dbReference type="PROSITE" id="PS00445">
    <property type="entry name" value="FGGY_KINASES_2"/>
    <property type="match status" value="1"/>
</dbReference>
<dbReference type="EC" id="2.7.1.30" evidence="4"/>
<comment type="function">
    <text evidence="12">Skin-specific kinase that plays a key role in glycerol metabolism, catalyzing its phosphorylation to produce sn-glycerol 3-phosphate. Involved in skin-specific regulation of sterol regulatory element-binding protein (SREBP) processing and lipid biosynthesis.</text>
</comment>
<dbReference type="InterPro" id="IPR018484">
    <property type="entry name" value="FGGY_N"/>
</dbReference>
<keyword evidence="8 14" id="KW-0418">Kinase</keyword>
<evidence type="ECO:0000259" key="16">
    <source>
        <dbReference type="Pfam" id="PF02782"/>
    </source>
</evidence>
<evidence type="ECO:0000256" key="6">
    <source>
        <dbReference type="ARBA" id="ARBA00022679"/>
    </source>
</evidence>
<dbReference type="Pfam" id="PF02782">
    <property type="entry name" value="FGGY_C"/>
    <property type="match status" value="1"/>
</dbReference>
<evidence type="ECO:0000256" key="10">
    <source>
        <dbReference type="ARBA" id="ARBA00022840"/>
    </source>
</evidence>
<evidence type="ECO:0000256" key="5">
    <source>
        <dbReference type="ARBA" id="ARBA00022490"/>
    </source>
</evidence>
<evidence type="ECO:0000313" key="17">
    <source>
        <dbReference type="Ensembl" id="ENSOKIP00005084529.1"/>
    </source>
</evidence>
<dbReference type="UniPathway" id="UPA00618">
    <property type="reaction ID" value="UER00672"/>
</dbReference>
<keyword evidence="18" id="KW-1185">Reference proteome</keyword>
<evidence type="ECO:0000256" key="7">
    <source>
        <dbReference type="ARBA" id="ARBA00022741"/>
    </source>
</evidence>
<dbReference type="InterPro" id="IPR000577">
    <property type="entry name" value="Carb_kinase_FGGY"/>
</dbReference>
<keyword evidence="6 14" id="KW-0808">Transferase</keyword>
<dbReference type="InterPro" id="IPR018485">
    <property type="entry name" value="FGGY_C"/>
</dbReference>
<reference evidence="17" key="1">
    <citation type="submission" date="2025-08" db="UniProtKB">
        <authorList>
            <consortium name="Ensembl"/>
        </authorList>
    </citation>
    <scope>IDENTIFICATION</scope>
</reference>
<evidence type="ECO:0000256" key="1">
    <source>
        <dbReference type="ARBA" id="ARBA00004496"/>
    </source>
</evidence>
<keyword evidence="9" id="KW-0319">Glycerol metabolism</keyword>
<protein>
    <recommendedName>
        <fullName evidence="13">Glycerol kinase 5</fullName>
        <ecNumber evidence="4">2.7.1.30</ecNumber>
    </recommendedName>
    <alternativeName>
        <fullName evidence="11">ATP:glycerol 3-phosphotransferase 5</fullName>
    </alternativeName>
</protein>
<dbReference type="GeneTree" id="ENSGT01000000214434"/>
<dbReference type="PIRSF" id="PIRSF000538">
    <property type="entry name" value="GlpK"/>
    <property type="match status" value="1"/>
</dbReference>
<dbReference type="InterPro" id="IPR018483">
    <property type="entry name" value="Carb_kinase_FGGY_CS"/>
</dbReference>
<dbReference type="GO" id="GO:0005739">
    <property type="term" value="C:mitochondrion"/>
    <property type="evidence" value="ECO:0007669"/>
    <property type="project" value="TreeGrafter"/>
</dbReference>
<proteinExistence type="inferred from homology"/>
<dbReference type="GO" id="GO:0006641">
    <property type="term" value="P:triglyceride metabolic process"/>
    <property type="evidence" value="ECO:0007669"/>
    <property type="project" value="TreeGrafter"/>
</dbReference>
<dbReference type="FunFam" id="3.30.420.40:FF:000102">
    <property type="entry name" value="Putative glycerol kinase 5"/>
    <property type="match status" value="1"/>
</dbReference>
<dbReference type="InterPro" id="IPR043129">
    <property type="entry name" value="ATPase_NBD"/>
</dbReference>
<comment type="subcellular location">
    <subcellularLocation>
        <location evidence="1">Cytoplasm</location>
    </subcellularLocation>
</comment>
<dbReference type="Proteomes" id="UP000694557">
    <property type="component" value="Unassembled WGS sequence"/>
</dbReference>
<dbReference type="PANTHER" id="PTHR10196:SF68">
    <property type="entry name" value="GLYCEROL KINASE 5-RELATED"/>
    <property type="match status" value="1"/>
</dbReference>
<keyword evidence="5" id="KW-0963">Cytoplasm</keyword>
<sequence>MEIQRNGFKRESYILSVDVGTTSIRCHIFDKEAQIRGSCTTKVNLLYPEPGLVELDPEELWRGFVKVVNGAVQDSGLQMRQMETLGISTQRGTFTTWDRKTGVPFHNFISWQDLRAVELVRSWNNSCTMKAIHGVMMALHFLSKNKRFQAASLIVFSTQHVTFRLAWALRHWKQVEAVAEGTCCFGTIDTWLLYKLTKGRFRHSRVCVCSCTVRDCVLRMLIYLLSYIIPIHSYMISSSPFCFTSHRFGSTDPSIFGVSIPIMSVMADQQAAMFGECCFDIGDVKITMGTGTFMNINTGSKPHTSVAGLYPVVGWKIGPEVVYLAEGNAADTGTAIKWAQELELFSDVRETDAMANSVANSDGVCFVPSFSGLQAPLNDPKACASFMGLKPSTTKSHLVRAILESVAFRSVCLLESLCVPMCVADGGICTNDFVMQLTADLFGRKVARPTQHEMSCLGAAFVAGLEVGFWKSQEELKKLQRTDRVFLPRNLYRMGDGGTEGEYTPILQRWEQALKRSMNWYGNP</sequence>
<dbReference type="GO" id="GO:0005524">
    <property type="term" value="F:ATP binding"/>
    <property type="evidence" value="ECO:0007669"/>
    <property type="project" value="UniProtKB-KW"/>
</dbReference>
<keyword evidence="7" id="KW-0547">Nucleotide-binding</keyword>